<keyword evidence="4 8" id="KW-0862">Zinc</keyword>
<evidence type="ECO:0000313" key="12">
    <source>
        <dbReference type="EMBL" id="OGZ01013.1"/>
    </source>
</evidence>
<dbReference type="PRINTS" id="PR00625">
    <property type="entry name" value="JDOMAIN"/>
</dbReference>
<dbReference type="PROSITE" id="PS00636">
    <property type="entry name" value="DNAJ_1"/>
    <property type="match status" value="1"/>
</dbReference>
<comment type="function">
    <text evidence="8">Participates actively in the response to hyperosmotic and heat shock by preventing the aggregation of stress-denatured proteins and by disaggregating proteins, also in an autonomous, DnaK-independent fashion. Unfolded proteins bind initially to DnaJ; upon interaction with the DnaJ-bound protein, DnaK hydrolyzes its bound ATP, resulting in the formation of a stable complex. GrpE releases ADP from DnaK; ATP binding to DnaK triggers the release of the substrate protein, thus completing the reaction cycle. Several rounds of ATP-dependent interactions between DnaJ, DnaK and GrpE are required for fully efficient folding. Also involved, together with DnaK and GrpE, in the DNA replication of plasmids through activation of initiation proteins.</text>
</comment>
<dbReference type="GO" id="GO:0008270">
    <property type="term" value="F:zinc ion binding"/>
    <property type="evidence" value="ECO:0007669"/>
    <property type="project" value="UniProtKB-UniRule"/>
</dbReference>
<dbReference type="InterPro" id="IPR036410">
    <property type="entry name" value="HSP_DnaJ_Cys-rich_dom_sf"/>
</dbReference>
<dbReference type="SMART" id="SM00271">
    <property type="entry name" value="DnaJ"/>
    <property type="match status" value="1"/>
</dbReference>
<feature type="binding site" evidence="8">
    <location>
        <position position="169"/>
    </location>
    <ligand>
        <name>Zn(2+)</name>
        <dbReference type="ChEBI" id="CHEBI:29105"/>
        <label>1</label>
    </ligand>
</feature>
<feature type="repeat" description="CXXCXGXG motif" evidence="8">
    <location>
        <begin position="223"/>
        <end position="230"/>
    </location>
</feature>
<dbReference type="PROSITE" id="PS50076">
    <property type="entry name" value="DNAJ_2"/>
    <property type="match status" value="1"/>
</dbReference>
<dbReference type="GO" id="GO:0042026">
    <property type="term" value="P:protein refolding"/>
    <property type="evidence" value="ECO:0007669"/>
    <property type="project" value="TreeGrafter"/>
</dbReference>
<dbReference type="Proteomes" id="UP000178495">
    <property type="component" value="Unassembled WGS sequence"/>
</dbReference>
<dbReference type="InterPro" id="IPR001623">
    <property type="entry name" value="DnaJ_domain"/>
</dbReference>
<dbReference type="PANTHER" id="PTHR43096">
    <property type="entry name" value="DNAJ HOMOLOG 1, MITOCHONDRIAL-RELATED"/>
    <property type="match status" value="1"/>
</dbReference>
<feature type="domain" description="J" evidence="10">
    <location>
        <begin position="4"/>
        <end position="66"/>
    </location>
</feature>
<evidence type="ECO:0000259" key="11">
    <source>
        <dbReference type="PROSITE" id="PS51188"/>
    </source>
</evidence>
<evidence type="ECO:0000256" key="3">
    <source>
        <dbReference type="ARBA" id="ARBA00022771"/>
    </source>
</evidence>
<evidence type="ECO:0000256" key="8">
    <source>
        <dbReference type="HAMAP-Rule" id="MF_01152"/>
    </source>
</evidence>
<accession>A0A1G2CHX8</accession>
<dbReference type="FunFam" id="2.10.230.10:FF:000002">
    <property type="entry name" value="Molecular chaperone DnaJ"/>
    <property type="match status" value="1"/>
</dbReference>
<feature type="repeat" description="CXXCXGXG motif" evidence="8">
    <location>
        <begin position="183"/>
        <end position="190"/>
    </location>
</feature>
<dbReference type="Gene3D" id="2.60.260.20">
    <property type="entry name" value="Urease metallochaperone UreE, N-terminal domain"/>
    <property type="match status" value="2"/>
</dbReference>
<keyword evidence="8" id="KW-0963">Cytoplasm</keyword>
<evidence type="ECO:0000259" key="10">
    <source>
        <dbReference type="PROSITE" id="PS50076"/>
    </source>
</evidence>
<feature type="binding site" evidence="8">
    <location>
        <position position="212"/>
    </location>
    <ligand>
        <name>Zn(2+)</name>
        <dbReference type="ChEBI" id="CHEBI:29105"/>
        <label>2</label>
    </ligand>
</feature>
<dbReference type="AlphaFoldDB" id="A0A1G2CHX8"/>
<name>A0A1G2CHX8_9BACT</name>
<dbReference type="SUPFAM" id="SSF46565">
    <property type="entry name" value="Chaperone J-domain"/>
    <property type="match status" value="1"/>
</dbReference>
<feature type="binding site" evidence="8">
    <location>
        <position position="223"/>
    </location>
    <ligand>
        <name>Zn(2+)</name>
        <dbReference type="ChEBI" id="CHEBI:29105"/>
        <label>1</label>
    </ligand>
</feature>
<evidence type="ECO:0000256" key="1">
    <source>
        <dbReference type="ARBA" id="ARBA00022723"/>
    </source>
</evidence>
<dbReference type="InterPro" id="IPR036869">
    <property type="entry name" value="J_dom_sf"/>
</dbReference>
<dbReference type="PANTHER" id="PTHR43096:SF52">
    <property type="entry name" value="DNAJ HOMOLOG 1, MITOCHONDRIAL-RELATED"/>
    <property type="match status" value="1"/>
</dbReference>
<dbReference type="InterPro" id="IPR008971">
    <property type="entry name" value="HSP40/DnaJ_pept-bd"/>
</dbReference>
<feature type="repeat" description="CXXCXGXG motif" evidence="8">
    <location>
        <begin position="209"/>
        <end position="216"/>
    </location>
</feature>
<dbReference type="GO" id="GO:0005524">
    <property type="term" value="F:ATP binding"/>
    <property type="evidence" value="ECO:0007669"/>
    <property type="project" value="InterPro"/>
</dbReference>
<keyword evidence="2 8" id="KW-0677">Repeat</keyword>
<gene>
    <name evidence="8" type="primary">dnaJ</name>
    <name evidence="12" type="ORF">A3A43_03005</name>
</gene>
<comment type="domain">
    <text evidence="8">The J domain is necessary and sufficient to stimulate DnaK ATPase activity. Zinc center 1 plays an important role in the autonomous, DnaK-independent chaperone activity of DnaJ. Zinc center 2 is essential for interaction with DnaK and for DnaJ activity.</text>
</comment>
<feature type="binding site" evidence="8">
    <location>
        <position position="183"/>
    </location>
    <ligand>
        <name>Zn(2+)</name>
        <dbReference type="ChEBI" id="CHEBI:29105"/>
        <label>2</label>
    </ligand>
</feature>
<dbReference type="InterPro" id="IPR002939">
    <property type="entry name" value="DnaJ_C"/>
</dbReference>
<evidence type="ECO:0000256" key="2">
    <source>
        <dbReference type="ARBA" id="ARBA00022737"/>
    </source>
</evidence>
<keyword evidence="3 8" id="KW-0863">Zinc-finger</keyword>
<feature type="repeat" description="CXXCXGXG motif" evidence="8">
    <location>
        <begin position="166"/>
        <end position="173"/>
    </location>
</feature>
<dbReference type="CDD" id="cd06257">
    <property type="entry name" value="DnaJ"/>
    <property type="match status" value="1"/>
</dbReference>
<feature type="binding site" evidence="8">
    <location>
        <position position="226"/>
    </location>
    <ligand>
        <name>Zn(2+)</name>
        <dbReference type="ChEBI" id="CHEBI:29105"/>
        <label>1</label>
    </ligand>
</feature>
<organism evidence="12 13">
    <name type="scientific">Candidatus Liptonbacteria bacterium RIFCSPLOWO2_01_FULL_56_20</name>
    <dbReference type="NCBI Taxonomy" id="1798652"/>
    <lineage>
        <taxon>Bacteria</taxon>
        <taxon>Candidatus Liptoniibacteriota</taxon>
    </lineage>
</organism>
<comment type="subunit">
    <text evidence="8">Homodimer.</text>
</comment>
<evidence type="ECO:0000256" key="5">
    <source>
        <dbReference type="ARBA" id="ARBA00023186"/>
    </source>
</evidence>
<feature type="binding site" evidence="8">
    <location>
        <position position="166"/>
    </location>
    <ligand>
        <name>Zn(2+)</name>
        <dbReference type="ChEBI" id="CHEBI:29105"/>
        <label>1</label>
    </ligand>
</feature>
<evidence type="ECO:0000256" key="6">
    <source>
        <dbReference type="ARBA" id="ARBA00061004"/>
    </source>
</evidence>
<dbReference type="SUPFAM" id="SSF57938">
    <property type="entry name" value="DnaJ/Hsp40 cysteine-rich domain"/>
    <property type="match status" value="1"/>
</dbReference>
<reference evidence="12 13" key="1">
    <citation type="journal article" date="2016" name="Nat. Commun.">
        <title>Thousands of microbial genomes shed light on interconnected biogeochemical processes in an aquifer system.</title>
        <authorList>
            <person name="Anantharaman K."/>
            <person name="Brown C.T."/>
            <person name="Hug L.A."/>
            <person name="Sharon I."/>
            <person name="Castelle C.J."/>
            <person name="Probst A.J."/>
            <person name="Thomas B.C."/>
            <person name="Singh A."/>
            <person name="Wilkins M.J."/>
            <person name="Karaoz U."/>
            <person name="Brodie E.L."/>
            <person name="Williams K.H."/>
            <person name="Hubbard S.S."/>
            <person name="Banfield J.F."/>
        </authorList>
    </citation>
    <scope>NUCLEOTIDE SEQUENCE [LARGE SCALE GENOMIC DNA]</scope>
</reference>
<comment type="cofactor">
    <cofactor evidence="8">
        <name>Zn(2+)</name>
        <dbReference type="ChEBI" id="CHEBI:29105"/>
    </cofactor>
    <text evidence="8">Binds 2 Zn(2+) ions per monomer.</text>
</comment>
<keyword evidence="5 8" id="KW-0143">Chaperone</keyword>
<dbReference type="Pfam" id="PF00684">
    <property type="entry name" value="DnaJ_CXXCXGXG"/>
    <property type="match status" value="1"/>
</dbReference>
<proteinExistence type="inferred from homology"/>
<comment type="caution">
    <text evidence="12">The sequence shown here is derived from an EMBL/GenBank/DDBJ whole genome shotgun (WGS) entry which is preliminary data.</text>
</comment>
<keyword evidence="8" id="KW-0235">DNA replication</keyword>
<dbReference type="GO" id="GO:0051082">
    <property type="term" value="F:unfolded protein binding"/>
    <property type="evidence" value="ECO:0007669"/>
    <property type="project" value="UniProtKB-UniRule"/>
</dbReference>
<dbReference type="STRING" id="1798652.A3A43_03005"/>
<dbReference type="GO" id="GO:0009408">
    <property type="term" value="P:response to heat"/>
    <property type="evidence" value="ECO:0007669"/>
    <property type="project" value="InterPro"/>
</dbReference>
<dbReference type="GO" id="GO:0031072">
    <property type="term" value="F:heat shock protein binding"/>
    <property type="evidence" value="ECO:0007669"/>
    <property type="project" value="InterPro"/>
</dbReference>
<evidence type="ECO:0000256" key="4">
    <source>
        <dbReference type="ARBA" id="ARBA00022833"/>
    </source>
</evidence>
<dbReference type="Pfam" id="PF01556">
    <property type="entry name" value="DnaJ_C"/>
    <property type="match status" value="1"/>
</dbReference>
<feature type="zinc finger region" description="CR-type" evidence="9">
    <location>
        <begin position="153"/>
        <end position="235"/>
    </location>
</feature>
<feature type="binding site" evidence="8">
    <location>
        <position position="209"/>
    </location>
    <ligand>
        <name>Zn(2+)</name>
        <dbReference type="ChEBI" id="CHEBI:29105"/>
        <label>2</label>
    </ligand>
</feature>
<comment type="similarity">
    <text evidence="6 8">Belongs to the DnaJ family.</text>
</comment>
<dbReference type="InterPro" id="IPR012724">
    <property type="entry name" value="DnaJ"/>
</dbReference>
<dbReference type="InterPro" id="IPR018253">
    <property type="entry name" value="DnaJ_domain_CS"/>
</dbReference>
<dbReference type="SUPFAM" id="SSF49493">
    <property type="entry name" value="HSP40/DnaJ peptide-binding domain"/>
    <property type="match status" value="2"/>
</dbReference>
<dbReference type="Pfam" id="PF00226">
    <property type="entry name" value="DnaJ"/>
    <property type="match status" value="1"/>
</dbReference>
<dbReference type="EMBL" id="MHLC01000022">
    <property type="protein sequence ID" value="OGZ01013.1"/>
    <property type="molecule type" value="Genomic_DNA"/>
</dbReference>
<protein>
    <recommendedName>
        <fullName evidence="7 8">Chaperone protein DnaJ</fullName>
    </recommendedName>
</protein>
<feature type="binding site" evidence="8">
    <location>
        <position position="186"/>
    </location>
    <ligand>
        <name>Zn(2+)</name>
        <dbReference type="ChEBI" id="CHEBI:29105"/>
        <label>2</label>
    </ligand>
</feature>
<evidence type="ECO:0000256" key="7">
    <source>
        <dbReference type="ARBA" id="ARBA00067609"/>
    </source>
</evidence>
<dbReference type="HAMAP" id="MF_01152">
    <property type="entry name" value="DnaJ"/>
    <property type="match status" value="1"/>
</dbReference>
<dbReference type="Gene3D" id="2.10.230.10">
    <property type="entry name" value="Heat shock protein DnaJ, cysteine-rich domain"/>
    <property type="match status" value="1"/>
</dbReference>
<dbReference type="Gene3D" id="1.10.287.110">
    <property type="entry name" value="DnaJ domain"/>
    <property type="match status" value="1"/>
</dbReference>
<sequence length="373" mass="40051">MPKDYYKILGVERGASEEEIKRAYRKLAHKHHPDKTGGDGKKFKELNEAYQVLSDKQKRAQYDRFGTAEPFMGFGGGGTGPFSGFDFGFSAGGGPSSGWEGFDGQGFPDMGGLGEIFDSFFEGLGVRPRRPVYRRGSDIEVTLEISLEEAFRGATKPLAVTTLTRCERCKGQGGDPAAGSKACAACNGRGEVREERQTFFGSFAQVRTCSACRGAGQIPVKVCSACEGSGRISGARSVQIDIVPGIEDGQIVKLSGMGEAGERGTGAGGLYVRVKIHPHPVFVRKGSDLIVTKELKVVGLLLGRKIEVPTISGGKAYVEIPAHFNLKENLRIPGEGMPRFGSFGRGDLFVSFIIKAPKKVDAKIAKLLEEMEG</sequence>
<evidence type="ECO:0000313" key="13">
    <source>
        <dbReference type="Proteomes" id="UP000178495"/>
    </source>
</evidence>
<dbReference type="PROSITE" id="PS51188">
    <property type="entry name" value="ZF_CR"/>
    <property type="match status" value="1"/>
</dbReference>
<dbReference type="InterPro" id="IPR001305">
    <property type="entry name" value="HSP_DnaJ_Cys-rich_dom"/>
</dbReference>
<dbReference type="CDD" id="cd10747">
    <property type="entry name" value="DnaJ_C"/>
    <property type="match status" value="1"/>
</dbReference>
<feature type="domain" description="CR-type" evidence="11">
    <location>
        <begin position="153"/>
        <end position="235"/>
    </location>
</feature>
<dbReference type="GO" id="GO:0006260">
    <property type="term" value="P:DNA replication"/>
    <property type="evidence" value="ECO:0007669"/>
    <property type="project" value="UniProtKB-KW"/>
</dbReference>
<evidence type="ECO:0000256" key="9">
    <source>
        <dbReference type="PROSITE-ProRule" id="PRU00546"/>
    </source>
</evidence>
<dbReference type="CDD" id="cd10719">
    <property type="entry name" value="DnaJ_zf"/>
    <property type="match status" value="1"/>
</dbReference>
<dbReference type="GO" id="GO:0005737">
    <property type="term" value="C:cytoplasm"/>
    <property type="evidence" value="ECO:0007669"/>
    <property type="project" value="UniProtKB-SubCell"/>
</dbReference>
<keyword evidence="8" id="KW-0346">Stress response</keyword>
<keyword evidence="1 8" id="KW-0479">Metal-binding</keyword>
<comment type="subcellular location">
    <subcellularLocation>
        <location evidence="8">Cytoplasm</location>
    </subcellularLocation>
</comment>